<dbReference type="STRING" id="555512.SAMN04487993_102419"/>
<sequence>MDQEIAALLGRAPTEEERAIARDQRARVERGIFANPLLAGGPQAALASTDPFGGEGGA</sequence>
<proteinExistence type="predicted"/>
<evidence type="ECO:0000313" key="1">
    <source>
        <dbReference type="EMBL" id="SDJ27542.1"/>
    </source>
</evidence>
<protein>
    <submittedName>
        <fullName evidence="1">Uncharacterized protein</fullName>
    </submittedName>
</protein>
<reference evidence="1 2" key="1">
    <citation type="submission" date="2016-10" db="EMBL/GenBank/DDBJ databases">
        <authorList>
            <person name="de Groot N.N."/>
        </authorList>
    </citation>
    <scope>NUCLEOTIDE SEQUENCE [LARGE SCALE GENOMIC DNA]</scope>
    <source>
        <strain evidence="1 2">DSM 26424</strain>
    </source>
</reference>
<dbReference type="Proteomes" id="UP000199093">
    <property type="component" value="Unassembled WGS sequence"/>
</dbReference>
<keyword evidence="2" id="KW-1185">Reference proteome</keyword>
<gene>
    <name evidence="1" type="ORF">SAMN04487993_102419</name>
</gene>
<dbReference type="RefSeq" id="WP_165616893.1">
    <property type="nucleotide sequence ID" value="NZ_FNEJ01000024.1"/>
</dbReference>
<evidence type="ECO:0000313" key="2">
    <source>
        <dbReference type="Proteomes" id="UP000199093"/>
    </source>
</evidence>
<name>A0A1G8SE61_9RHOB</name>
<dbReference type="AlphaFoldDB" id="A0A1G8SE61"/>
<accession>A0A1G8SE61</accession>
<organism evidence="1 2">
    <name type="scientific">Salipiger marinus</name>
    <dbReference type="NCBI Taxonomy" id="555512"/>
    <lineage>
        <taxon>Bacteria</taxon>
        <taxon>Pseudomonadati</taxon>
        <taxon>Pseudomonadota</taxon>
        <taxon>Alphaproteobacteria</taxon>
        <taxon>Rhodobacterales</taxon>
        <taxon>Roseobacteraceae</taxon>
        <taxon>Salipiger</taxon>
    </lineage>
</organism>
<dbReference type="EMBL" id="FNEJ01000024">
    <property type="protein sequence ID" value="SDJ27542.1"/>
    <property type="molecule type" value="Genomic_DNA"/>
</dbReference>